<dbReference type="EMBL" id="BPLR01001128">
    <property type="protein sequence ID" value="GIZ00166.1"/>
    <property type="molecule type" value="Genomic_DNA"/>
</dbReference>
<name>A0AAV4XYC8_CAEEX</name>
<sequence length="78" mass="8712">MATTSQADITENLGLCHCCHVPLDQKNTNLKRDKKVLQQPREKVQQYNTSQSQNQFSTQAVGDGELAGKQFFVPLSSM</sequence>
<evidence type="ECO:0000313" key="1">
    <source>
        <dbReference type="EMBL" id="GIZ00166.1"/>
    </source>
</evidence>
<organism evidence="1 2">
    <name type="scientific">Caerostris extrusa</name>
    <name type="common">Bark spider</name>
    <name type="synonym">Caerostris bankana</name>
    <dbReference type="NCBI Taxonomy" id="172846"/>
    <lineage>
        <taxon>Eukaryota</taxon>
        <taxon>Metazoa</taxon>
        <taxon>Ecdysozoa</taxon>
        <taxon>Arthropoda</taxon>
        <taxon>Chelicerata</taxon>
        <taxon>Arachnida</taxon>
        <taxon>Araneae</taxon>
        <taxon>Araneomorphae</taxon>
        <taxon>Entelegynae</taxon>
        <taxon>Araneoidea</taxon>
        <taxon>Araneidae</taxon>
        <taxon>Caerostris</taxon>
    </lineage>
</organism>
<dbReference type="AlphaFoldDB" id="A0AAV4XYC8"/>
<gene>
    <name evidence="1" type="ORF">CEXT_693681</name>
</gene>
<accession>A0AAV4XYC8</accession>
<evidence type="ECO:0000313" key="2">
    <source>
        <dbReference type="Proteomes" id="UP001054945"/>
    </source>
</evidence>
<reference evidence="1 2" key="1">
    <citation type="submission" date="2021-06" db="EMBL/GenBank/DDBJ databases">
        <title>Caerostris extrusa draft genome.</title>
        <authorList>
            <person name="Kono N."/>
            <person name="Arakawa K."/>
        </authorList>
    </citation>
    <scope>NUCLEOTIDE SEQUENCE [LARGE SCALE GENOMIC DNA]</scope>
</reference>
<proteinExistence type="predicted"/>
<keyword evidence="2" id="KW-1185">Reference proteome</keyword>
<dbReference type="Proteomes" id="UP001054945">
    <property type="component" value="Unassembled WGS sequence"/>
</dbReference>
<comment type="caution">
    <text evidence="1">The sequence shown here is derived from an EMBL/GenBank/DDBJ whole genome shotgun (WGS) entry which is preliminary data.</text>
</comment>
<protein>
    <submittedName>
        <fullName evidence="1">Uncharacterized protein</fullName>
    </submittedName>
</protein>